<comment type="caution">
    <text evidence="3">The sequence shown here is derived from an EMBL/GenBank/DDBJ whole genome shotgun (WGS) entry which is preliminary data.</text>
</comment>
<gene>
    <name evidence="3" type="ORF">PVK06_037373</name>
</gene>
<protein>
    <recommendedName>
        <fullName evidence="2">ABC transporter A family member 2/9/11 C-terminal domain-containing protein</fullName>
    </recommendedName>
</protein>
<feature type="compositionally biased region" description="Low complexity" evidence="1">
    <location>
        <begin position="186"/>
        <end position="197"/>
    </location>
</feature>
<dbReference type="EMBL" id="JARKNE010000011">
    <property type="protein sequence ID" value="KAK5782868.1"/>
    <property type="molecule type" value="Genomic_DNA"/>
</dbReference>
<dbReference type="Proteomes" id="UP001358586">
    <property type="component" value="Chromosome 11"/>
</dbReference>
<proteinExistence type="predicted"/>
<dbReference type="InterPro" id="IPR056788">
    <property type="entry name" value="ABCA2/9/11_C"/>
</dbReference>
<evidence type="ECO:0000313" key="3">
    <source>
        <dbReference type="EMBL" id="KAK5782868.1"/>
    </source>
</evidence>
<sequence>MISTFIYKSSAAMTYGYFPTQYLLNRGLHHLNATTENPTDPGMKWEDRKGRLASSQARTLTGSPSEGAAAWLTNSELQPREKEFGIGDVQLGLTTLEEVFMDVAMRTELETAFTEGRMTTFTMPNGLDVEIPVGARYIGISGTESPHYPQGFAVEVYWQQDPLTEKLCMAGHSAEIAVPPNFQRLPSVTSTTPPNTSGKGGTYS</sequence>
<reference evidence="3 4" key="1">
    <citation type="submission" date="2023-03" db="EMBL/GenBank/DDBJ databases">
        <title>WGS of Gossypium arboreum.</title>
        <authorList>
            <person name="Yu D."/>
        </authorList>
    </citation>
    <scope>NUCLEOTIDE SEQUENCE [LARGE SCALE GENOMIC DNA]</scope>
    <source>
        <tissue evidence="3">Leaf</tissue>
    </source>
</reference>
<evidence type="ECO:0000313" key="4">
    <source>
        <dbReference type="Proteomes" id="UP001358586"/>
    </source>
</evidence>
<feature type="region of interest" description="Disordered" evidence="1">
    <location>
        <begin position="183"/>
        <end position="204"/>
    </location>
</feature>
<dbReference type="Pfam" id="PF25158">
    <property type="entry name" value="ABCA11_C"/>
    <property type="match status" value="1"/>
</dbReference>
<organism evidence="3 4">
    <name type="scientific">Gossypium arboreum</name>
    <name type="common">Tree cotton</name>
    <name type="synonym">Gossypium nanking</name>
    <dbReference type="NCBI Taxonomy" id="29729"/>
    <lineage>
        <taxon>Eukaryota</taxon>
        <taxon>Viridiplantae</taxon>
        <taxon>Streptophyta</taxon>
        <taxon>Embryophyta</taxon>
        <taxon>Tracheophyta</taxon>
        <taxon>Spermatophyta</taxon>
        <taxon>Magnoliopsida</taxon>
        <taxon>eudicotyledons</taxon>
        <taxon>Gunneridae</taxon>
        <taxon>Pentapetalae</taxon>
        <taxon>rosids</taxon>
        <taxon>malvids</taxon>
        <taxon>Malvales</taxon>
        <taxon>Malvaceae</taxon>
        <taxon>Malvoideae</taxon>
        <taxon>Gossypium</taxon>
    </lineage>
</organism>
<evidence type="ECO:0000256" key="1">
    <source>
        <dbReference type="SAM" id="MobiDB-lite"/>
    </source>
</evidence>
<name>A0ABR0MX59_GOSAR</name>
<evidence type="ECO:0000259" key="2">
    <source>
        <dbReference type="Pfam" id="PF25158"/>
    </source>
</evidence>
<keyword evidence="4" id="KW-1185">Reference proteome</keyword>
<feature type="domain" description="ABC transporter A family member 2/9/11 C-terminal" evidence="2">
    <location>
        <begin position="99"/>
        <end position="152"/>
    </location>
</feature>
<accession>A0ABR0MX59</accession>